<evidence type="ECO:0000256" key="1">
    <source>
        <dbReference type="ARBA" id="ARBA00004651"/>
    </source>
</evidence>
<evidence type="ECO:0000256" key="2">
    <source>
        <dbReference type="ARBA" id="ARBA00022475"/>
    </source>
</evidence>
<dbReference type="GO" id="GO:0015658">
    <property type="term" value="F:branched-chain amino acid transmembrane transporter activity"/>
    <property type="evidence" value="ECO:0007669"/>
    <property type="project" value="InterPro"/>
</dbReference>
<keyword evidence="5 6" id="KW-0472">Membrane</keyword>
<dbReference type="PANTHER" id="PTHR30482:SF4">
    <property type="entry name" value="SLR1201 PROTEIN"/>
    <property type="match status" value="1"/>
</dbReference>
<evidence type="ECO:0000313" key="8">
    <source>
        <dbReference type="Proteomes" id="UP000219068"/>
    </source>
</evidence>
<feature type="transmembrane region" description="Helical" evidence="6">
    <location>
        <begin position="50"/>
        <end position="69"/>
    </location>
</feature>
<accession>A0A285T311</accession>
<evidence type="ECO:0000313" key="7">
    <source>
        <dbReference type="EMBL" id="SOC15442.1"/>
    </source>
</evidence>
<feature type="transmembrane region" description="Helical" evidence="6">
    <location>
        <begin position="169"/>
        <end position="187"/>
    </location>
</feature>
<feature type="transmembrane region" description="Helical" evidence="6">
    <location>
        <begin position="341"/>
        <end position="358"/>
    </location>
</feature>
<reference evidence="7 8" key="1">
    <citation type="submission" date="2017-08" db="EMBL/GenBank/DDBJ databases">
        <authorList>
            <person name="de Groot N.N."/>
        </authorList>
    </citation>
    <scope>NUCLEOTIDE SEQUENCE [LARGE SCALE GENOMIC DNA]</scope>
    <source>
        <strain evidence="7 8">USBA 78</strain>
    </source>
</reference>
<evidence type="ECO:0000256" key="3">
    <source>
        <dbReference type="ARBA" id="ARBA00022692"/>
    </source>
</evidence>
<dbReference type="NCBIfam" id="TIGR03408">
    <property type="entry name" value="urea_trans_UrtC"/>
    <property type="match status" value="1"/>
</dbReference>
<comment type="subcellular location">
    <subcellularLocation>
        <location evidence="1">Cell membrane</location>
        <topology evidence="1">Multi-pass membrane protein</topology>
    </subcellularLocation>
</comment>
<keyword evidence="4 6" id="KW-1133">Transmembrane helix</keyword>
<dbReference type="InterPro" id="IPR017778">
    <property type="entry name" value="ABC_transptr_urea_perm_UrtC"/>
</dbReference>
<name>A0A285T311_9PROT</name>
<feature type="transmembrane region" description="Helical" evidence="6">
    <location>
        <begin position="138"/>
        <end position="162"/>
    </location>
</feature>
<feature type="transmembrane region" description="Helical" evidence="6">
    <location>
        <begin position="217"/>
        <end position="234"/>
    </location>
</feature>
<dbReference type="RefSeq" id="WP_097051603.1">
    <property type="nucleotide sequence ID" value="NZ_OBMM01000002.1"/>
</dbReference>
<dbReference type="InterPro" id="IPR001851">
    <property type="entry name" value="ABC_transp_permease"/>
</dbReference>
<dbReference type="EMBL" id="OBMM01000002">
    <property type="protein sequence ID" value="SOC15442.1"/>
    <property type="molecule type" value="Genomic_DNA"/>
</dbReference>
<protein>
    <submittedName>
        <fullName evidence="7">Amino acid/amide ABC transporter membrane protein 2, HAAT family</fullName>
    </submittedName>
</protein>
<feature type="transmembrane region" description="Helical" evidence="6">
    <location>
        <begin position="305"/>
        <end position="329"/>
    </location>
</feature>
<dbReference type="GO" id="GO:0005886">
    <property type="term" value="C:plasma membrane"/>
    <property type="evidence" value="ECO:0007669"/>
    <property type="project" value="UniProtKB-SubCell"/>
</dbReference>
<organism evidence="7 8">
    <name type="scientific">Thalassospira xiamenensis</name>
    <dbReference type="NCBI Taxonomy" id="220697"/>
    <lineage>
        <taxon>Bacteria</taxon>
        <taxon>Pseudomonadati</taxon>
        <taxon>Pseudomonadota</taxon>
        <taxon>Alphaproteobacteria</taxon>
        <taxon>Rhodospirillales</taxon>
        <taxon>Thalassospiraceae</taxon>
        <taxon>Thalassospira</taxon>
    </lineage>
</organism>
<evidence type="ECO:0000256" key="5">
    <source>
        <dbReference type="ARBA" id="ARBA00023136"/>
    </source>
</evidence>
<sequence>MTDYRTKYQMTPVIGWLLRDRGGMILLAILIAASILIPVGNLIVPEESAFHVPTWMMSLLGKYLCYALLALSVDLIWGFCGILSLGHGAFFALGGYAMGMYLMRQIGDRGVYGNPELPDFMVFLNWTELPWYWYGFDMFWFAIVMAMFVPGLLAFVFGFLAFRSRVTGVYLSIITQAMTYALLLAFFRNDMGFGGNNGLTDFKDLLGFSLQADGTRAALFIASCVMLGICYVVARCITSSRLGKVLIAIRDAEARVRFTGYRVEYYKLFVFTVSAVMAGIAGSLYVPQVGIINPGEFAPALSIEIVIWVAVGGRGTLYGAVLGAFIVNYAKTFFTGVMPDFWLFFLGGLFIAVTLFLPKGVIGAVPAFGAPDRQSAFSTLRKRFLNGRANEGGKA</sequence>
<dbReference type="InterPro" id="IPR043428">
    <property type="entry name" value="LivM-like"/>
</dbReference>
<dbReference type="PANTHER" id="PTHR30482">
    <property type="entry name" value="HIGH-AFFINITY BRANCHED-CHAIN AMINO ACID TRANSPORT SYSTEM PERMEASE"/>
    <property type="match status" value="1"/>
</dbReference>
<proteinExistence type="predicted"/>
<evidence type="ECO:0000256" key="6">
    <source>
        <dbReference type="SAM" id="Phobius"/>
    </source>
</evidence>
<feature type="transmembrane region" description="Helical" evidence="6">
    <location>
        <begin position="76"/>
        <end position="98"/>
    </location>
</feature>
<dbReference type="AlphaFoldDB" id="A0A285T311"/>
<feature type="transmembrane region" description="Helical" evidence="6">
    <location>
        <begin position="24"/>
        <end position="44"/>
    </location>
</feature>
<dbReference type="Pfam" id="PF02653">
    <property type="entry name" value="BPD_transp_2"/>
    <property type="match status" value="1"/>
</dbReference>
<dbReference type="Proteomes" id="UP000219068">
    <property type="component" value="Unassembled WGS sequence"/>
</dbReference>
<evidence type="ECO:0000256" key="4">
    <source>
        <dbReference type="ARBA" id="ARBA00022989"/>
    </source>
</evidence>
<keyword evidence="3 6" id="KW-0812">Transmembrane</keyword>
<keyword evidence="2" id="KW-1003">Cell membrane</keyword>
<dbReference type="CDD" id="cd06581">
    <property type="entry name" value="TM_PBP1_LivM_like"/>
    <property type="match status" value="1"/>
</dbReference>
<gene>
    <name evidence="7" type="ORF">SAMN05428964_102114</name>
</gene>
<feature type="transmembrane region" description="Helical" evidence="6">
    <location>
        <begin position="265"/>
        <end position="285"/>
    </location>
</feature>